<name>A0ABN9SPT0_9DINO</name>
<feature type="compositionally biased region" description="Polar residues" evidence="1">
    <location>
        <begin position="302"/>
        <end position="311"/>
    </location>
</feature>
<organism evidence="2 3">
    <name type="scientific">Prorocentrum cordatum</name>
    <dbReference type="NCBI Taxonomy" id="2364126"/>
    <lineage>
        <taxon>Eukaryota</taxon>
        <taxon>Sar</taxon>
        <taxon>Alveolata</taxon>
        <taxon>Dinophyceae</taxon>
        <taxon>Prorocentrales</taxon>
        <taxon>Prorocentraceae</taxon>
        <taxon>Prorocentrum</taxon>
    </lineage>
</organism>
<evidence type="ECO:0000313" key="3">
    <source>
        <dbReference type="Proteomes" id="UP001189429"/>
    </source>
</evidence>
<evidence type="ECO:0000256" key="1">
    <source>
        <dbReference type="SAM" id="MobiDB-lite"/>
    </source>
</evidence>
<dbReference type="EMBL" id="CAUYUJ010012381">
    <property type="protein sequence ID" value="CAK0833856.1"/>
    <property type="molecule type" value="Genomic_DNA"/>
</dbReference>
<dbReference type="Proteomes" id="UP001189429">
    <property type="component" value="Unassembled WGS sequence"/>
</dbReference>
<feature type="compositionally biased region" description="Low complexity" evidence="1">
    <location>
        <begin position="276"/>
        <end position="296"/>
    </location>
</feature>
<protein>
    <submittedName>
        <fullName evidence="2">Uncharacterized protein</fullName>
    </submittedName>
</protein>
<feature type="region of interest" description="Disordered" evidence="1">
    <location>
        <begin position="271"/>
        <end position="356"/>
    </location>
</feature>
<feature type="compositionally biased region" description="Low complexity" evidence="1">
    <location>
        <begin position="344"/>
        <end position="356"/>
    </location>
</feature>
<comment type="caution">
    <text evidence="2">The sequence shown here is derived from an EMBL/GenBank/DDBJ whole genome shotgun (WGS) entry which is preliminary data.</text>
</comment>
<proteinExistence type="predicted"/>
<keyword evidence="3" id="KW-1185">Reference proteome</keyword>
<sequence>MDEEAVKNLIATAMEEASKPGGKVYQAIVDSFAAGQAGAQAVDVSAASASTRAVSQALLPAGEITAAISKEFDQRADAEYPYRAKLRSLTTDQWSAAWRNLVVEAGAATQAADAVAKDPAMANVLALQAAHPQNPELLVLKSAATLKYAARLKWKPICLPSFGGGSDRLPVFLQERADSQDSAVKALARSFLHVYSLLEKRHTVAQAAKKDGPAKAAEQRAELMDLVCFVIKSHKTRTTKASANSPLDTEIMVKDFGVDVLLGEAALAARGVPQKRPAAADRGSGSGGPSPKAARAVEPGQQPLQTGQPAQASLGGGDSTRTTKKQLGSWPRTLPRLAPRPGWTGSSSSTTCTGRR</sequence>
<accession>A0ABN9SPT0</accession>
<gene>
    <name evidence="2" type="ORF">PCOR1329_LOCUS31427</name>
</gene>
<reference evidence="2" key="1">
    <citation type="submission" date="2023-10" db="EMBL/GenBank/DDBJ databases">
        <authorList>
            <person name="Chen Y."/>
            <person name="Shah S."/>
            <person name="Dougan E. K."/>
            <person name="Thang M."/>
            <person name="Chan C."/>
        </authorList>
    </citation>
    <scope>NUCLEOTIDE SEQUENCE [LARGE SCALE GENOMIC DNA]</scope>
</reference>
<evidence type="ECO:0000313" key="2">
    <source>
        <dbReference type="EMBL" id="CAK0833856.1"/>
    </source>
</evidence>